<dbReference type="SUPFAM" id="SSF52266">
    <property type="entry name" value="SGNH hydrolase"/>
    <property type="match status" value="1"/>
</dbReference>
<dbReference type="Pfam" id="PF13472">
    <property type="entry name" value="Lipase_GDSL_2"/>
    <property type="match status" value="1"/>
</dbReference>
<dbReference type="PANTHER" id="PTHR30383:SF27">
    <property type="entry name" value="SPORE GERMINATION LIPASE LIPC"/>
    <property type="match status" value="1"/>
</dbReference>
<keyword evidence="1" id="KW-0732">Signal</keyword>
<dbReference type="PROSITE" id="PS51257">
    <property type="entry name" value="PROKAR_LIPOPROTEIN"/>
    <property type="match status" value="1"/>
</dbReference>
<gene>
    <name evidence="3" type="ORF">A6K76_01965</name>
</gene>
<accession>A0A1C0YUQ7</accession>
<dbReference type="AlphaFoldDB" id="A0A1C0YUQ7"/>
<sequence length="305" mass="34951">MKGAICMRKWLSSIICSCFVLTGCSVTIDPAAEDLNLTYYPETFNEWQQLQQQQEREKAQKEQEAEMVDEPKEGEELLYVALGDSLTRGIGDKEKRYGWTGRLADEMEKWPSVAHVELDNRGKNGRRSDQLLKLLKKGHYDEQLVEADLLSISIGGNDVMKVIKKDLFQLSTTTPLEKELEKYRERYRDIVAYIRALNPDAPLIILGFYNPFTLITDEENDFNGIMDRFNAVMEAQAIEDVNACFVPVDDLFLTNDDLVYHTDYFHPNAQGYDNMTNRAIVSLQQCNIEAMSNGQIGFEEVMQSE</sequence>
<dbReference type="InterPro" id="IPR051532">
    <property type="entry name" value="Ester_Hydrolysis_Enzymes"/>
</dbReference>
<protein>
    <recommendedName>
        <fullName evidence="2">SGNH hydrolase-type esterase domain-containing protein</fullName>
    </recommendedName>
</protein>
<reference evidence="3 4" key="1">
    <citation type="submission" date="2016-07" db="EMBL/GenBank/DDBJ databases">
        <title>Caryophanon latum genome sequencing.</title>
        <authorList>
            <person name="Verma A."/>
            <person name="Pal Y."/>
            <person name="Krishnamurthi S."/>
        </authorList>
    </citation>
    <scope>NUCLEOTIDE SEQUENCE [LARGE SCALE GENOMIC DNA]</scope>
    <source>
        <strain evidence="3 4">DSM 14151</strain>
    </source>
</reference>
<feature type="signal peptide" evidence="1">
    <location>
        <begin position="1"/>
        <end position="22"/>
    </location>
</feature>
<proteinExistence type="predicted"/>
<comment type="caution">
    <text evidence="3">The sequence shown here is derived from an EMBL/GenBank/DDBJ whole genome shotgun (WGS) entry which is preliminary data.</text>
</comment>
<dbReference type="InterPro" id="IPR013830">
    <property type="entry name" value="SGNH_hydro"/>
</dbReference>
<dbReference type="InterPro" id="IPR036514">
    <property type="entry name" value="SGNH_hydro_sf"/>
</dbReference>
<dbReference type="EMBL" id="MATO01000034">
    <property type="protein sequence ID" value="OCS90908.1"/>
    <property type="molecule type" value="Genomic_DNA"/>
</dbReference>
<dbReference type="PANTHER" id="PTHR30383">
    <property type="entry name" value="THIOESTERASE 1/PROTEASE 1/LYSOPHOSPHOLIPASE L1"/>
    <property type="match status" value="1"/>
</dbReference>
<keyword evidence="4" id="KW-1185">Reference proteome</keyword>
<evidence type="ECO:0000313" key="4">
    <source>
        <dbReference type="Proteomes" id="UP000093482"/>
    </source>
</evidence>
<dbReference type="Proteomes" id="UP000093482">
    <property type="component" value="Unassembled WGS sequence"/>
</dbReference>
<dbReference type="GO" id="GO:0004622">
    <property type="term" value="F:phosphatidylcholine lysophospholipase activity"/>
    <property type="evidence" value="ECO:0007669"/>
    <property type="project" value="TreeGrafter"/>
</dbReference>
<evidence type="ECO:0000259" key="2">
    <source>
        <dbReference type="Pfam" id="PF13472"/>
    </source>
</evidence>
<feature type="domain" description="SGNH hydrolase-type esterase" evidence="2">
    <location>
        <begin position="81"/>
        <end position="273"/>
    </location>
</feature>
<dbReference type="Gene3D" id="3.40.50.1110">
    <property type="entry name" value="SGNH hydrolase"/>
    <property type="match status" value="1"/>
</dbReference>
<evidence type="ECO:0000256" key="1">
    <source>
        <dbReference type="SAM" id="SignalP"/>
    </source>
</evidence>
<evidence type="ECO:0000313" key="3">
    <source>
        <dbReference type="EMBL" id="OCS90908.1"/>
    </source>
</evidence>
<organism evidence="3 4">
    <name type="scientific">Caryophanon latum</name>
    <dbReference type="NCBI Taxonomy" id="33977"/>
    <lineage>
        <taxon>Bacteria</taxon>
        <taxon>Bacillati</taxon>
        <taxon>Bacillota</taxon>
        <taxon>Bacilli</taxon>
        <taxon>Bacillales</taxon>
        <taxon>Caryophanaceae</taxon>
        <taxon>Caryophanon</taxon>
    </lineage>
</organism>
<feature type="chain" id="PRO_5039728535" description="SGNH hydrolase-type esterase domain-containing protein" evidence="1">
    <location>
        <begin position="23"/>
        <end position="305"/>
    </location>
</feature>
<name>A0A1C0YUQ7_9BACL</name>